<reference evidence="1 2" key="1">
    <citation type="journal article" date="2024" name="G3 (Bethesda)">
        <title>Genome assembly of Hibiscus sabdariffa L. provides insights into metabolisms of medicinal natural products.</title>
        <authorList>
            <person name="Kim T."/>
        </authorList>
    </citation>
    <scope>NUCLEOTIDE SEQUENCE [LARGE SCALE GENOMIC DNA]</scope>
    <source>
        <strain evidence="1">TK-2024</strain>
        <tissue evidence="1">Old leaves</tissue>
    </source>
</reference>
<dbReference type="EMBL" id="JBBPBM010000037">
    <property type="protein sequence ID" value="KAK8528383.1"/>
    <property type="molecule type" value="Genomic_DNA"/>
</dbReference>
<protein>
    <submittedName>
        <fullName evidence="1">Uncharacterized protein</fullName>
    </submittedName>
</protein>
<dbReference type="Proteomes" id="UP001472677">
    <property type="component" value="Unassembled WGS sequence"/>
</dbReference>
<sequence length="129" mass="14661">MITCNERERGRPMCTEAELVKHVCHAGPRGQLWMTAERGTFSECLNLLIIHGPAWSTLIGLMTYNVIVNEEREKAISVEWGPSASNETHGIWREEDLTVEISYNIFGRDKSYYIVTQGKLKSSANREVC</sequence>
<name>A0ABR2D2S4_9ROSI</name>
<keyword evidence="2" id="KW-1185">Reference proteome</keyword>
<proteinExistence type="predicted"/>
<evidence type="ECO:0000313" key="1">
    <source>
        <dbReference type="EMBL" id="KAK8528383.1"/>
    </source>
</evidence>
<accession>A0ABR2D2S4</accession>
<organism evidence="1 2">
    <name type="scientific">Hibiscus sabdariffa</name>
    <name type="common">roselle</name>
    <dbReference type="NCBI Taxonomy" id="183260"/>
    <lineage>
        <taxon>Eukaryota</taxon>
        <taxon>Viridiplantae</taxon>
        <taxon>Streptophyta</taxon>
        <taxon>Embryophyta</taxon>
        <taxon>Tracheophyta</taxon>
        <taxon>Spermatophyta</taxon>
        <taxon>Magnoliopsida</taxon>
        <taxon>eudicotyledons</taxon>
        <taxon>Gunneridae</taxon>
        <taxon>Pentapetalae</taxon>
        <taxon>rosids</taxon>
        <taxon>malvids</taxon>
        <taxon>Malvales</taxon>
        <taxon>Malvaceae</taxon>
        <taxon>Malvoideae</taxon>
        <taxon>Hibiscus</taxon>
    </lineage>
</organism>
<gene>
    <name evidence="1" type="ORF">V6N12_074913</name>
</gene>
<comment type="caution">
    <text evidence="1">The sequence shown here is derived from an EMBL/GenBank/DDBJ whole genome shotgun (WGS) entry which is preliminary data.</text>
</comment>
<evidence type="ECO:0000313" key="2">
    <source>
        <dbReference type="Proteomes" id="UP001472677"/>
    </source>
</evidence>